<gene>
    <name evidence="2" type="ORF">AADV58_11495</name>
</gene>
<protein>
    <recommendedName>
        <fullName evidence="4">Glycine zipper 2TM domain-containing protein</fullName>
    </recommendedName>
</protein>
<reference evidence="2 3" key="1">
    <citation type="submission" date="2024-04" db="EMBL/GenBank/DDBJ databases">
        <title>Dissimilatory iodate-reducing microorganisms contribute to the enrichment of iodine in groundwater.</title>
        <authorList>
            <person name="Jiang Z."/>
        </authorList>
    </citation>
    <scope>NUCLEOTIDE SEQUENCE [LARGE SCALE GENOMIC DNA]</scope>
    <source>
        <strain evidence="2 3">NCP973</strain>
    </source>
</reference>
<feature type="chain" id="PRO_5046803165" description="Glycine zipper 2TM domain-containing protein" evidence="1">
    <location>
        <begin position="16"/>
        <end position="155"/>
    </location>
</feature>
<dbReference type="RefSeq" id="WP_341743251.1">
    <property type="nucleotide sequence ID" value="NZ_CP151406.1"/>
</dbReference>
<evidence type="ECO:0000313" key="3">
    <source>
        <dbReference type="Proteomes" id="UP001479520"/>
    </source>
</evidence>
<dbReference type="EMBL" id="CP151406">
    <property type="protein sequence ID" value="WZJ20577.1"/>
    <property type="molecule type" value="Genomic_DNA"/>
</dbReference>
<keyword evidence="3" id="KW-1185">Reference proteome</keyword>
<evidence type="ECO:0008006" key="4">
    <source>
        <dbReference type="Google" id="ProtNLM"/>
    </source>
</evidence>
<dbReference type="PROSITE" id="PS51257">
    <property type="entry name" value="PROKAR_LIPOPROTEIN"/>
    <property type="match status" value="1"/>
</dbReference>
<keyword evidence="1" id="KW-0732">Signal</keyword>
<sequence>MKTAILVLLAALASAACTTTQPRNEFDQARYAGKQAQSAGKAVEMHVVSVRPVEIKPDATNARQATGAAVGGALGGLVGNQVARGKHAGTAIGGLLGAAGGALLSERGAVPGQEIVLRDPRNNSLLVVVQAGTEVRPGETAYVINHGGTHRVTRK</sequence>
<organism evidence="2 3">
    <name type="scientific">Azonexus hydrophilus</name>
    <dbReference type="NCBI Taxonomy" id="418702"/>
    <lineage>
        <taxon>Bacteria</taxon>
        <taxon>Pseudomonadati</taxon>
        <taxon>Pseudomonadota</taxon>
        <taxon>Betaproteobacteria</taxon>
        <taxon>Rhodocyclales</taxon>
        <taxon>Azonexaceae</taxon>
        <taxon>Azonexus</taxon>
    </lineage>
</organism>
<proteinExistence type="predicted"/>
<dbReference type="Proteomes" id="UP001479520">
    <property type="component" value="Chromosome"/>
</dbReference>
<evidence type="ECO:0000313" key="2">
    <source>
        <dbReference type="EMBL" id="WZJ20577.1"/>
    </source>
</evidence>
<name>A0ABZ2XE50_9RHOO</name>
<evidence type="ECO:0000256" key="1">
    <source>
        <dbReference type="SAM" id="SignalP"/>
    </source>
</evidence>
<accession>A0ABZ2XE50</accession>
<feature type="signal peptide" evidence="1">
    <location>
        <begin position="1"/>
        <end position="15"/>
    </location>
</feature>